<dbReference type="Proteomes" id="UP001066276">
    <property type="component" value="Chromosome 11"/>
</dbReference>
<feature type="region of interest" description="Disordered" evidence="1">
    <location>
        <begin position="52"/>
        <end position="71"/>
    </location>
</feature>
<name>A0AAV7LU45_PLEWA</name>
<sequence>MAPRGERSEVRACGLLFFSARHGLARSGRSAWHGSRCCGRGGPRPRVQHANADTEEAWRSVAKPPTGGRLGPESAPPYCCLRTGNMRCYRWACGCGRRVLGPRVPHADVGAEGAQRSEAGPLGVGCCRAVRPAGSCEGDQVGLAGLTGHQGRKK</sequence>
<evidence type="ECO:0000256" key="1">
    <source>
        <dbReference type="SAM" id="MobiDB-lite"/>
    </source>
</evidence>
<keyword evidence="3" id="KW-1185">Reference proteome</keyword>
<evidence type="ECO:0000313" key="2">
    <source>
        <dbReference type="EMBL" id="KAJ1093078.1"/>
    </source>
</evidence>
<proteinExistence type="predicted"/>
<dbReference type="AlphaFoldDB" id="A0AAV7LU45"/>
<organism evidence="2 3">
    <name type="scientific">Pleurodeles waltl</name>
    <name type="common">Iberian ribbed newt</name>
    <dbReference type="NCBI Taxonomy" id="8319"/>
    <lineage>
        <taxon>Eukaryota</taxon>
        <taxon>Metazoa</taxon>
        <taxon>Chordata</taxon>
        <taxon>Craniata</taxon>
        <taxon>Vertebrata</taxon>
        <taxon>Euteleostomi</taxon>
        <taxon>Amphibia</taxon>
        <taxon>Batrachia</taxon>
        <taxon>Caudata</taxon>
        <taxon>Salamandroidea</taxon>
        <taxon>Salamandridae</taxon>
        <taxon>Pleurodelinae</taxon>
        <taxon>Pleurodeles</taxon>
    </lineage>
</organism>
<comment type="caution">
    <text evidence="2">The sequence shown here is derived from an EMBL/GenBank/DDBJ whole genome shotgun (WGS) entry which is preliminary data.</text>
</comment>
<dbReference type="EMBL" id="JANPWB010000015">
    <property type="protein sequence ID" value="KAJ1093078.1"/>
    <property type="molecule type" value="Genomic_DNA"/>
</dbReference>
<evidence type="ECO:0000313" key="3">
    <source>
        <dbReference type="Proteomes" id="UP001066276"/>
    </source>
</evidence>
<accession>A0AAV7LU45</accession>
<protein>
    <submittedName>
        <fullName evidence="2">Uncharacterized protein</fullName>
    </submittedName>
</protein>
<reference evidence="2" key="1">
    <citation type="journal article" date="2022" name="bioRxiv">
        <title>Sequencing and chromosome-scale assembly of the giantPleurodeles waltlgenome.</title>
        <authorList>
            <person name="Brown T."/>
            <person name="Elewa A."/>
            <person name="Iarovenko S."/>
            <person name="Subramanian E."/>
            <person name="Araus A.J."/>
            <person name="Petzold A."/>
            <person name="Susuki M."/>
            <person name="Suzuki K.-i.T."/>
            <person name="Hayashi T."/>
            <person name="Toyoda A."/>
            <person name="Oliveira C."/>
            <person name="Osipova E."/>
            <person name="Leigh N.D."/>
            <person name="Simon A."/>
            <person name="Yun M.H."/>
        </authorList>
    </citation>
    <scope>NUCLEOTIDE SEQUENCE</scope>
    <source>
        <strain evidence="2">20211129_DDA</strain>
        <tissue evidence="2">Liver</tissue>
    </source>
</reference>
<gene>
    <name evidence="2" type="ORF">NDU88_006187</name>
</gene>